<organism evidence="2 3">
    <name type="scientific">Liparis tanakae</name>
    <name type="common">Tanaka's snailfish</name>
    <dbReference type="NCBI Taxonomy" id="230148"/>
    <lineage>
        <taxon>Eukaryota</taxon>
        <taxon>Metazoa</taxon>
        <taxon>Chordata</taxon>
        <taxon>Craniata</taxon>
        <taxon>Vertebrata</taxon>
        <taxon>Euteleostomi</taxon>
        <taxon>Actinopterygii</taxon>
        <taxon>Neopterygii</taxon>
        <taxon>Teleostei</taxon>
        <taxon>Neoteleostei</taxon>
        <taxon>Acanthomorphata</taxon>
        <taxon>Eupercaria</taxon>
        <taxon>Perciformes</taxon>
        <taxon>Cottioidei</taxon>
        <taxon>Cottales</taxon>
        <taxon>Liparidae</taxon>
        <taxon>Liparis</taxon>
    </lineage>
</organism>
<name>A0A4Z2GS32_9TELE</name>
<gene>
    <name evidence="2" type="ORF">EYF80_033661</name>
</gene>
<protein>
    <submittedName>
        <fullName evidence="2">Uncharacterized protein</fullName>
    </submittedName>
</protein>
<sequence>MRRTASGGPQDHRKPSISTHHTLPIGFLLPVQQGNTEGVAADVTASLPTRRVHIPKGKKVDRERSRS</sequence>
<dbReference type="AlphaFoldDB" id="A0A4Z2GS32"/>
<feature type="region of interest" description="Disordered" evidence="1">
    <location>
        <begin position="1"/>
        <end position="21"/>
    </location>
</feature>
<keyword evidence="3" id="KW-1185">Reference proteome</keyword>
<comment type="caution">
    <text evidence="2">The sequence shown here is derived from an EMBL/GenBank/DDBJ whole genome shotgun (WGS) entry which is preliminary data.</text>
</comment>
<evidence type="ECO:0000313" key="3">
    <source>
        <dbReference type="Proteomes" id="UP000314294"/>
    </source>
</evidence>
<dbReference type="EMBL" id="SRLO01000436">
    <property type="protein sequence ID" value="TNN56111.1"/>
    <property type="molecule type" value="Genomic_DNA"/>
</dbReference>
<reference evidence="2 3" key="1">
    <citation type="submission" date="2019-03" db="EMBL/GenBank/DDBJ databases">
        <title>First draft genome of Liparis tanakae, snailfish: a comprehensive survey of snailfish specific genes.</title>
        <authorList>
            <person name="Kim W."/>
            <person name="Song I."/>
            <person name="Jeong J.-H."/>
            <person name="Kim D."/>
            <person name="Kim S."/>
            <person name="Ryu S."/>
            <person name="Song J.Y."/>
            <person name="Lee S.K."/>
        </authorList>
    </citation>
    <scope>NUCLEOTIDE SEQUENCE [LARGE SCALE GENOMIC DNA]</scope>
    <source>
        <tissue evidence="2">Muscle</tissue>
    </source>
</reference>
<evidence type="ECO:0000313" key="2">
    <source>
        <dbReference type="EMBL" id="TNN56111.1"/>
    </source>
</evidence>
<dbReference type="Proteomes" id="UP000314294">
    <property type="component" value="Unassembled WGS sequence"/>
</dbReference>
<evidence type="ECO:0000256" key="1">
    <source>
        <dbReference type="SAM" id="MobiDB-lite"/>
    </source>
</evidence>
<accession>A0A4Z2GS32</accession>
<proteinExistence type="predicted"/>